<dbReference type="Gene3D" id="3.30.300.30">
    <property type="match status" value="1"/>
</dbReference>
<reference evidence="1 2" key="1">
    <citation type="submission" date="2009-06" db="EMBL/GenBank/DDBJ databases">
        <title>Complete sequence of Desulfovibrio salexigens DSM 2638.</title>
        <authorList>
            <consortium name="US DOE Joint Genome Institute"/>
            <person name="Lucas S."/>
            <person name="Copeland A."/>
            <person name="Lapidus A."/>
            <person name="Glavina del Rio T."/>
            <person name="Tice H."/>
            <person name="Bruce D."/>
            <person name="Goodwin L."/>
            <person name="Pitluck S."/>
            <person name="Munk A.C."/>
            <person name="Brettin T."/>
            <person name="Detter J.C."/>
            <person name="Han C."/>
            <person name="Tapia R."/>
            <person name="Larimer F."/>
            <person name="Land M."/>
            <person name="Hauser L."/>
            <person name="Kyrpides N."/>
            <person name="Anderson I."/>
            <person name="Wall J.D."/>
            <person name="Arkin A.P."/>
            <person name="Dehal P."/>
            <person name="Chivian D."/>
            <person name="Giles B."/>
            <person name="Hazen T.C."/>
        </authorList>
    </citation>
    <scope>NUCLEOTIDE SEQUENCE [LARGE SCALE GENOMIC DNA]</scope>
    <source>
        <strain evidence="2">ATCC 14822 / DSM 2638 / NCIMB 8403 / VKM B-1763</strain>
    </source>
</reference>
<dbReference type="STRING" id="526222.Desal_2674"/>
<dbReference type="InterPro" id="IPR042099">
    <property type="entry name" value="ANL_N_sf"/>
</dbReference>
<dbReference type="PANTHER" id="PTHR43845">
    <property type="entry name" value="BLR5969 PROTEIN"/>
    <property type="match status" value="1"/>
</dbReference>
<dbReference type="Proteomes" id="UP000002601">
    <property type="component" value="Chromosome"/>
</dbReference>
<dbReference type="InterPro" id="IPR045851">
    <property type="entry name" value="AMP-bd_C_sf"/>
</dbReference>
<dbReference type="HOGENOM" id="CLU_035301_1_1_7"/>
<gene>
    <name evidence="1" type="ordered locus">Desal_2674</name>
</gene>
<dbReference type="Gene3D" id="3.40.50.12780">
    <property type="entry name" value="N-terminal domain of ligase-like"/>
    <property type="match status" value="1"/>
</dbReference>
<dbReference type="AlphaFoldDB" id="C6BYX1"/>
<evidence type="ECO:0000313" key="1">
    <source>
        <dbReference type="EMBL" id="ACS80728.1"/>
    </source>
</evidence>
<dbReference type="eggNOG" id="COG1541">
    <property type="taxonomic scope" value="Bacteria"/>
</dbReference>
<dbReference type="EMBL" id="CP001649">
    <property type="protein sequence ID" value="ACS80728.1"/>
    <property type="molecule type" value="Genomic_DNA"/>
</dbReference>
<evidence type="ECO:0000313" key="2">
    <source>
        <dbReference type="Proteomes" id="UP000002601"/>
    </source>
</evidence>
<proteinExistence type="predicted"/>
<organism evidence="1 2">
    <name type="scientific">Maridesulfovibrio salexigens (strain ATCC 14822 / DSM 2638 / NCIMB 8403 / VKM B-1763)</name>
    <name type="common">Desulfovibrio salexigens</name>
    <dbReference type="NCBI Taxonomy" id="526222"/>
    <lineage>
        <taxon>Bacteria</taxon>
        <taxon>Pseudomonadati</taxon>
        <taxon>Thermodesulfobacteriota</taxon>
        <taxon>Desulfovibrionia</taxon>
        <taxon>Desulfovibrionales</taxon>
        <taxon>Desulfovibrionaceae</taxon>
        <taxon>Maridesulfovibrio</taxon>
    </lineage>
</organism>
<accession>C6BYX1</accession>
<dbReference type="RefSeq" id="WP_015852544.1">
    <property type="nucleotide sequence ID" value="NC_012881.1"/>
</dbReference>
<dbReference type="KEGG" id="dsa:Desal_2674"/>
<protein>
    <submittedName>
        <fullName evidence="1">Two-component fusion protein (N:acyl-CoA reductase-C:coenzyme F390 synthetase)</fullName>
    </submittedName>
</protein>
<dbReference type="PANTHER" id="PTHR43845:SF1">
    <property type="entry name" value="BLR5969 PROTEIN"/>
    <property type="match status" value="1"/>
</dbReference>
<keyword evidence="2" id="KW-1185">Reference proteome</keyword>
<dbReference type="SUPFAM" id="SSF56801">
    <property type="entry name" value="Acetyl-CoA synthetase-like"/>
    <property type="match status" value="1"/>
</dbReference>
<dbReference type="OrthoDB" id="580775at2"/>
<name>C6BYX1_MARSD</name>
<sequence>MTDLHFSDQKTAEKYQLEKLNQILGTAVKAPFYKRLYQDIELPLKSLDELKQIPIIDKQTLCTEGETCKKSLYTRTTGGFYKFSTGGTSGRMSFARYGLDEFQEVCNGAAYGLKACGITPDDLVANCIRAGAFWNGFLISYRALEMIGCNILPITDNQPVERTLDYLEMMGPNTLFGISPTLVQIAQAATRRGLNLDIEKVAFASTPLTTEQESYLASVWPNASFHSAGYGAAEVGPIGFQCEHCTGTEHHILQPHCIVEQDDDGGIIATSLIRTLQPAIRMKVGDDIEWMDGKCPCGRTSPRFRLLQRSDEIIEFQYDSMSLDQIDSCLGNFRELTPIFQVRLDLNGKETDIIIRIEAADGDAVDDYQLSSNVYECLTSKIPAVGANRKKNSIRAFKILVVPSGGIQRVETTGKIRRVIDKRFM</sequence>